<dbReference type="InterPro" id="IPR051666">
    <property type="entry name" value="SP_Capacitation_Regulator"/>
</dbReference>
<name>A0AAV2PAT3_9HYME</name>
<evidence type="ECO:0000313" key="6">
    <source>
        <dbReference type="Proteomes" id="UP001497644"/>
    </source>
</evidence>
<dbReference type="InterPro" id="IPR036322">
    <property type="entry name" value="WD40_repeat_dom_sf"/>
</dbReference>
<reference evidence="5" key="1">
    <citation type="submission" date="2024-04" db="EMBL/GenBank/DDBJ databases">
        <authorList>
            <consortium name="Molecular Ecology Group"/>
        </authorList>
    </citation>
    <scope>NUCLEOTIDE SEQUENCE</scope>
</reference>
<sequence length="1767" mass="201088">MAPSLNQTPWNETYEALHQVNWIGEHSAVKFVRSIVWKDTTYLLLCYEPDLCNLYTVTRSNTLRFRHTIGHRGIPVDAKFFTQDDQLHLVIANNAGKFSVPSIIYRWSGTYMDVVDEVMTIGVMSVTTFEQRRSTIIVFAQYDAENPRVGSEVYEFKDGDIARIQFLSSARPISMHHYIHGDFNFVLMINELGPSNVLCWDGQELLDWFSLSGIEPHSLMSIFHVDGNTFVVVAHDNIIELYKFHSTADWKNENVKRFKDSQKIIDMVVSINKYTMTVILIIEENNVYWVEQWQAEMTSVPSENFVEDTDVTRKCLSDLIETLQARMPAIKEAEASWKFLLPSAKNLTIAEPVRFDNLNLQSGTVESIEVVAEENILPPHLIEEALEELNRSIDNVAIAGLSKGQKEMTSADVEMWKDEIVIDDAYLEELEIDRVDVDFVNDMEMRSEKIILPEGNQNFTYPLRVENIVVHELEVESLCGVPAQYWMLRRDEGIRFTAANSSIEYSNDTIILHSDLTVPRLKIKSLNGTIVDELIDNLFLINHTQRIKGTITYKNSLDIINLTTQMLNGIPADKLMTTTTNQTFDDFYIPVLKIDNLFAEKVNGILIEEAARKSRKNVIKGKLKLANLRVTENFTIDVNTSMVKMLDERFLHIYENVTILGDLHLRNIKLENTAALLVEDVPVNVNDIFNNSWTKSSDQTITEKITLENGFTIDRLNAKYLNGFAESDFLYTTMEEIPSEFTNLRFENLHVDEFFSENDSNDSLFQVESNQLIIRKQLHLQSLRAEDIITLTFNGIDVDDIMNGIGANFSGTVKLPAVRARRVFVDNLDVHLLNDREVLFEDGLHINDDHQIATLKVPQFNVRKLEVERLNGTEMNLLMQLKDLTDSDLSRIVIDGDLIVKNLTVGQVDGQSMESFLEELGHSDIVITSERSIENLIVENITLESLHGQNFNELFANVLSKSREQTIPGHFSAHVVTSDNVTMDFINEQNASQLMWIDEPLTITGNVTFSDLFVEGDVISSKLNGRDVRELYDSLLDVRVKNIDFLKVDGNISWETPLTSPTSISYLLKNAVTTTGDQDITGKVTFAKDVHAWTVTGAYNEINEIGRIISDTVINDGEEIEISGKKFFENDFVTDKLVVNGDLGIVKVNDVDILKFNDSVVRKDREETIVGPLTFLKDVTIEKLHVNDADLNASIDAAVCLDDVMPDNVFFEDLEVMGDVHLKNLNGIDFDEFASNRVTLTGNHSISCDLKFNGVVTVTGNAHVGKINEIHPSEFILNNVNEVQMIYGTKTFQEALIIEGNVTAPRVNGVDIIKEYNDGVKHDEDVDIFGNFIFKANVRIQNMNVSGLVNGVNLRSAISDSQEKVNKTLQSLEESWKIIEQNIAYSSRVSETLRNIFFYLETEETLKIPGNNVSKIDVVHFNENAIRLNMHSEQPGRFCGLPDNCSCAYQSVVEIVDGNVRKWQVNPGEIVKNFHDPNSIFGVNVITNAVSSNEKCTSTRTKQEFTTISLMKSEDSKEIHEDVFDKIEGYLKDASIFKHDGDVYIILAIYYDKARATHRTNSLLYKVHMAERNATLIQEIPTNGAWSIQIFQINRHEVFLLIGCFGESSESSLYRFDPLTQKFEQLRTFASRSRYVKSLSQGKDHFVLLDNPDTNAVNIYKYDPTSRNFHNYQNIFHVHRINGIECFYADDFGDSDVFVIVTTQGGRFYIYEYMFAGKFQMKLQHAVDGLRTMMPFYYMDRHYILIGTDDNNIIFRIVKQGPHPTKG</sequence>
<dbReference type="InterPro" id="IPR009039">
    <property type="entry name" value="EAR"/>
</dbReference>
<keyword evidence="4" id="KW-0677">Repeat</keyword>
<evidence type="ECO:0000256" key="2">
    <source>
        <dbReference type="ARBA" id="ARBA00022525"/>
    </source>
</evidence>
<dbReference type="GO" id="GO:0008201">
    <property type="term" value="F:heparin binding"/>
    <property type="evidence" value="ECO:0007669"/>
    <property type="project" value="TreeGrafter"/>
</dbReference>
<dbReference type="PROSITE" id="PS50912">
    <property type="entry name" value="EAR"/>
    <property type="match status" value="2"/>
</dbReference>
<keyword evidence="3" id="KW-0732">Signal</keyword>
<dbReference type="SUPFAM" id="SSF50978">
    <property type="entry name" value="WD40 repeat-like"/>
    <property type="match status" value="1"/>
</dbReference>
<keyword evidence="6" id="KW-1185">Reference proteome</keyword>
<dbReference type="GO" id="GO:0005576">
    <property type="term" value="C:extracellular region"/>
    <property type="evidence" value="ECO:0007669"/>
    <property type="project" value="UniProtKB-SubCell"/>
</dbReference>
<evidence type="ECO:0000256" key="1">
    <source>
        <dbReference type="ARBA" id="ARBA00004613"/>
    </source>
</evidence>
<gene>
    <name evidence="5" type="ORF">LPLAT_LOCUS13341</name>
</gene>
<proteinExistence type="predicted"/>
<dbReference type="PANTHER" id="PTHR22918:SF6">
    <property type="entry name" value="EG:8D8.1 PROTEIN-RELATED"/>
    <property type="match status" value="1"/>
</dbReference>
<evidence type="ECO:0000256" key="3">
    <source>
        <dbReference type="ARBA" id="ARBA00022729"/>
    </source>
</evidence>
<comment type="subcellular location">
    <subcellularLocation>
        <location evidence="1">Secreted</location>
    </subcellularLocation>
</comment>
<dbReference type="EMBL" id="OZ034831">
    <property type="protein sequence ID" value="CAL1688230.1"/>
    <property type="molecule type" value="Genomic_DNA"/>
</dbReference>
<dbReference type="GO" id="GO:0009986">
    <property type="term" value="C:cell surface"/>
    <property type="evidence" value="ECO:0007669"/>
    <property type="project" value="TreeGrafter"/>
</dbReference>
<evidence type="ECO:0000256" key="4">
    <source>
        <dbReference type="ARBA" id="ARBA00022737"/>
    </source>
</evidence>
<organism evidence="5 6">
    <name type="scientific">Lasius platythorax</name>
    <dbReference type="NCBI Taxonomy" id="488582"/>
    <lineage>
        <taxon>Eukaryota</taxon>
        <taxon>Metazoa</taxon>
        <taxon>Ecdysozoa</taxon>
        <taxon>Arthropoda</taxon>
        <taxon>Hexapoda</taxon>
        <taxon>Insecta</taxon>
        <taxon>Pterygota</taxon>
        <taxon>Neoptera</taxon>
        <taxon>Endopterygota</taxon>
        <taxon>Hymenoptera</taxon>
        <taxon>Apocrita</taxon>
        <taxon>Aculeata</taxon>
        <taxon>Formicoidea</taxon>
        <taxon>Formicidae</taxon>
        <taxon>Formicinae</taxon>
        <taxon>Lasius</taxon>
        <taxon>Lasius</taxon>
    </lineage>
</organism>
<dbReference type="PANTHER" id="PTHR22918">
    <property type="entry name" value="SEMINAL PLASMA PROTEIN"/>
    <property type="match status" value="1"/>
</dbReference>
<dbReference type="Proteomes" id="UP001497644">
    <property type="component" value="Chromosome 8"/>
</dbReference>
<keyword evidence="2" id="KW-0964">Secreted</keyword>
<protein>
    <submittedName>
        <fullName evidence="5">Uncharacterized protein</fullName>
    </submittedName>
</protein>
<evidence type="ECO:0000313" key="5">
    <source>
        <dbReference type="EMBL" id="CAL1688230.1"/>
    </source>
</evidence>
<accession>A0AAV2PAT3</accession>